<gene>
    <name evidence="2" type="ORF">CR513_17447</name>
</gene>
<dbReference type="Proteomes" id="UP000257109">
    <property type="component" value="Unassembled WGS sequence"/>
</dbReference>
<dbReference type="AlphaFoldDB" id="A0A371H9Q0"/>
<name>A0A371H9Q0_MUCPR</name>
<feature type="non-terminal residue" evidence="2">
    <location>
        <position position="1"/>
    </location>
</feature>
<proteinExistence type="predicted"/>
<comment type="caution">
    <text evidence="2">The sequence shown here is derived from an EMBL/GenBank/DDBJ whole genome shotgun (WGS) entry which is preliminary data.</text>
</comment>
<feature type="domain" description="Retroviral polymerase SH3-like" evidence="1">
    <location>
        <begin position="18"/>
        <end position="60"/>
    </location>
</feature>
<dbReference type="Pfam" id="PF25597">
    <property type="entry name" value="SH3_retrovirus"/>
    <property type="match status" value="1"/>
</dbReference>
<evidence type="ECO:0000313" key="2">
    <source>
        <dbReference type="EMBL" id="RDX99494.1"/>
    </source>
</evidence>
<evidence type="ECO:0000313" key="3">
    <source>
        <dbReference type="Proteomes" id="UP000257109"/>
    </source>
</evidence>
<sequence>MIMKIKCEFETDCKIQVAASGTFLGYFKTSKAHRVYNVRTLTIEESIHVNFNDSKPDKELSELDDSFVGIDLGVS</sequence>
<protein>
    <recommendedName>
        <fullName evidence="1">Retroviral polymerase SH3-like domain-containing protein</fullName>
    </recommendedName>
</protein>
<evidence type="ECO:0000259" key="1">
    <source>
        <dbReference type="Pfam" id="PF25597"/>
    </source>
</evidence>
<accession>A0A371H9Q0</accession>
<dbReference type="InterPro" id="IPR057670">
    <property type="entry name" value="SH3_retrovirus"/>
</dbReference>
<reference evidence="2" key="1">
    <citation type="submission" date="2018-05" db="EMBL/GenBank/DDBJ databases">
        <title>Draft genome of Mucuna pruriens seed.</title>
        <authorList>
            <person name="Nnadi N.E."/>
            <person name="Vos R."/>
            <person name="Hasami M.H."/>
            <person name="Devisetty U.K."/>
            <person name="Aguiy J.C."/>
        </authorList>
    </citation>
    <scope>NUCLEOTIDE SEQUENCE [LARGE SCALE GENOMIC DNA]</scope>
    <source>
        <strain evidence="2">JCA_2017</strain>
    </source>
</reference>
<dbReference type="OrthoDB" id="1751476at2759"/>
<organism evidence="2 3">
    <name type="scientific">Mucuna pruriens</name>
    <name type="common">Velvet bean</name>
    <name type="synonym">Dolichos pruriens</name>
    <dbReference type="NCBI Taxonomy" id="157652"/>
    <lineage>
        <taxon>Eukaryota</taxon>
        <taxon>Viridiplantae</taxon>
        <taxon>Streptophyta</taxon>
        <taxon>Embryophyta</taxon>
        <taxon>Tracheophyta</taxon>
        <taxon>Spermatophyta</taxon>
        <taxon>Magnoliopsida</taxon>
        <taxon>eudicotyledons</taxon>
        <taxon>Gunneridae</taxon>
        <taxon>Pentapetalae</taxon>
        <taxon>rosids</taxon>
        <taxon>fabids</taxon>
        <taxon>Fabales</taxon>
        <taxon>Fabaceae</taxon>
        <taxon>Papilionoideae</taxon>
        <taxon>50 kb inversion clade</taxon>
        <taxon>NPAAA clade</taxon>
        <taxon>indigoferoid/millettioid clade</taxon>
        <taxon>Phaseoleae</taxon>
        <taxon>Mucuna</taxon>
    </lineage>
</organism>
<keyword evidence="3" id="KW-1185">Reference proteome</keyword>
<dbReference type="EMBL" id="QJKJ01003215">
    <property type="protein sequence ID" value="RDX99494.1"/>
    <property type="molecule type" value="Genomic_DNA"/>
</dbReference>